<reference evidence="1 2" key="1">
    <citation type="journal article" date="2014" name="Nat. Genet.">
        <title>Genome sequence of the hot pepper provides insights into the evolution of pungency in Capsicum species.</title>
        <authorList>
            <person name="Kim S."/>
            <person name="Park M."/>
            <person name="Yeom S.I."/>
            <person name="Kim Y.M."/>
            <person name="Lee J.M."/>
            <person name="Lee H.A."/>
            <person name="Seo E."/>
            <person name="Choi J."/>
            <person name="Cheong K."/>
            <person name="Kim K.T."/>
            <person name="Jung K."/>
            <person name="Lee G.W."/>
            <person name="Oh S.K."/>
            <person name="Bae C."/>
            <person name="Kim S.B."/>
            <person name="Lee H.Y."/>
            <person name="Kim S.Y."/>
            <person name="Kim M.S."/>
            <person name="Kang B.C."/>
            <person name="Jo Y.D."/>
            <person name="Yang H.B."/>
            <person name="Jeong H.J."/>
            <person name="Kang W.H."/>
            <person name="Kwon J.K."/>
            <person name="Shin C."/>
            <person name="Lim J.Y."/>
            <person name="Park J.H."/>
            <person name="Huh J.H."/>
            <person name="Kim J.S."/>
            <person name="Kim B.D."/>
            <person name="Cohen O."/>
            <person name="Paran I."/>
            <person name="Suh M.C."/>
            <person name="Lee S.B."/>
            <person name="Kim Y.K."/>
            <person name="Shin Y."/>
            <person name="Noh S.J."/>
            <person name="Park J."/>
            <person name="Seo Y.S."/>
            <person name="Kwon S.Y."/>
            <person name="Kim H.A."/>
            <person name="Park J.M."/>
            <person name="Kim H.J."/>
            <person name="Choi S.B."/>
            <person name="Bosland P.W."/>
            <person name="Reeves G."/>
            <person name="Jo S.H."/>
            <person name="Lee B.W."/>
            <person name="Cho H.T."/>
            <person name="Choi H.S."/>
            <person name="Lee M.S."/>
            <person name="Yu Y."/>
            <person name="Do Choi Y."/>
            <person name="Park B.S."/>
            <person name="van Deynze A."/>
            <person name="Ashrafi H."/>
            <person name="Hill T."/>
            <person name="Kim W.T."/>
            <person name="Pai H.S."/>
            <person name="Ahn H.K."/>
            <person name="Yeam I."/>
            <person name="Giovannoni J.J."/>
            <person name="Rose J.K."/>
            <person name="Sorensen I."/>
            <person name="Lee S.J."/>
            <person name="Kim R.W."/>
            <person name="Choi I.Y."/>
            <person name="Choi B.S."/>
            <person name="Lim J.S."/>
            <person name="Lee Y.H."/>
            <person name="Choi D."/>
        </authorList>
    </citation>
    <scope>NUCLEOTIDE SEQUENCE [LARGE SCALE GENOMIC DNA]</scope>
    <source>
        <strain evidence="2">cv. CM334</strain>
    </source>
</reference>
<protein>
    <submittedName>
        <fullName evidence="1">Uncharacterized protein</fullName>
    </submittedName>
</protein>
<dbReference type="Gene3D" id="3.80.10.10">
    <property type="entry name" value="Ribonuclease Inhibitor"/>
    <property type="match status" value="1"/>
</dbReference>
<reference evidence="1 2" key="2">
    <citation type="journal article" date="2017" name="Genome Biol.">
        <title>New reference genome sequences of hot pepper reveal the massive evolution of plant disease-resistance genes by retroduplication.</title>
        <authorList>
            <person name="Kim S."/>
            <person name="Park J."/>
            <person name="Yeom S.I."/>
            <person name="Kim Y.M."/>
            <person name="Seo E."/>
            <person name="Kim K.T."/>
            <person name="Kim M.S."/>
            <person name="Lee J.M."/>
            <person name="Cheong K."/>
            <person name="Shin H.S."/>
            <person name="Kim S.B."/>
            <person name="Han K."/>
            <person name="Lee J."/>
            <person name="Park M."/>
            <person name="Lee H.A."/>
            <person name="Lee H.Y."/>
            <person name="Lee Y."/>
            <person name="Oh S."/>
            <person name="Lee J.H."/>
            <person name="Choi E."/>
            <person name="Choi E."/>
            <person name="Lee S.E."/>
            <person name="Jeon J."/>
            <person name="Kim H."/>
            <person name="Choi G."/>
            <person name="Song H."/>
            <person name="Lee J."/>
            <person name="Lee S.C."/>
            <person name="Kwon J.K."/>
            <person name="Lee H.Y."/>
            <person name="Koo N."/>
            <person name="Hong Y."/>
            <person name="Kim R.W."/>
            <person name="Kang W.H."/>
            <person name="Huh J.H."/>
            <person name="Kang B.C."/>
            <person name="Yang T.J."/>
            <person name="Lee Y.H."/>
            <person name="Bennetzen J.L."/>
            <person name="Choi D."/>
        </authorList>
    </citation>
    <scope>NUCLEOTIDE SEQUENCE [LARGE SCALE GENOMIC DNA]</scope>
    <source>
        <strain evidence="2">cv. CM334</strain>
    </source>
</reference>
<name>A0A2G2Y1F2_CAPAN</name>
<gene>
    <name evidence="1" type="ORF">T459_32577</name>
</gene>
<dbReference type="AlphaFoldDB" id="A0A2G2Y1F2"/>
<comment type="caution">
    <text evidence="1">The sequence shown here is derived from an EMBL/GenBank/DDBJ whole genome shotgun (WGS) entry which is preliminary data.</text>
</comment>
<sequence>MGKEDNFVNLKYLILNEVTLAKWEVGEESFPVIEKLVLWECHMLEEIPPSFGDICLLKIIKLVKSPQLEDSSKKIKQYIEDMGGDELQESLDGDEEPVAQNYSSVARAARIYQSSIF</sequence>
<evidence type="ECO:0000313" key="1">
    <source>
        <dbReference type="EMBL" id="PHT63568.1"/>
    </source>
</evidence>
<dbReference type="InterPro" id="IPR032675">
    <property type="entry name" value="LRR_dom_sf"/>
</dbReference>
<dbReference type="EMBL" id="AYRZ02000028">
    <property type="protein sequence ID" value="PHT63568.1"/>
    <property type="molecule type" value="Genomic_DNA"/>
</dbReference>
<proteinExistence type="predicted"/>
<keyword evidence="2" id="KW-1185">Reference proteome</keyword>
<dbReference type="PANTHER" id="PTHR15140:SF52">
    <property type="entry name" value="LATE BLIGHT RESISTANCE PROTEIN HOMOLOG R1A-4"/>
    <property type="match status" value="1"/>
</dbReference>
<dbReference type="PANTHER" id="PTHR15140">
    <property type="entry name" value="TUBULIN-SPECIFIC CHAPERONE E"/>
    <property type="match status" value="1"/>
</dbReference>
<organism evidence="1 2">
    <name type="scientific">Capsicum annuum</name>
    <name type="common">Capsicum pepper</name>
    <dbReference type="NCBI Taxonomy" id="4072"/>
    <lineage>
        <taxon>Eukaryota</taxon>
        <taxon>Viridiplantae</taxon>
        <taxon>Streptophyta</taxon>
        <taxon>Embryophyta</taxon>
        <taxon>Tracheophyta</taxon>
        <taxon>Spermatophyta</taxon>
        <taxon>Magnoliopsida</taxon>
        <taxon>eudicotyledons</taxon>
        <taxon>Gunneridae</taxon>
        <taxon>Pentapetalae</taxon>
        <taxon>asterids</taxon>
        <taxon>lamiids</taxon>
        <taxon>Solanales</taxon>
        <taxon>Solanaceae</taxon>
        <taxon>Solanoideae</taxon>
        <taxon>Capsiceae</taxon>
        <taxon>Capsicum</taxon>
    </lineage>
</organism>
<accession>A0A2G2Y1F2</accession>
<evidence type="ECO:0000313" key="2">
    <source>
        <dbReference type="Proteomes" id="UP000222542"/>
    </source>
</evidence>
<dbReference type="Gramene" id="PHT63568">
    <property type="protein sequence ID" value="PHT63568"/>
    <property type="gene ID" value="T459_32577"/>
</dbReference>
<dbReference type="OMA" id="VLWECHM"/>
<dbReference type="Proteomes" id="UP000222542">
    <property type="component" value="Unassembled WGS sequence"/>
</dbReference>